<dbReference type="SUPFAM" id="SSF82771">
    <property type="entry name" value="GIY-YIG endonuclease"/>
    <property type="match status" value="1"/>
</dbReference>
<reference evidence="8 9" key="1">
    <citation type="journal article" date="2016" name="Nat. Commun.">
        <title>Thousands of microbial genomes shed light on interconnected biogeochemical processes in an aquifer system.</title>
        <authorList>
            <person name="Anantharaman K."/>
            <person name="Brown C.T."/>
            <person name="Hug L.A."/>
            <person name="Sharon I."/>
            <person name="Castelle C.J."/>
            <person name="Probst A.J."/>
            <person name="Thomas B.C."/>
            <person name="Singh A."/>
            <person name="Wilkins M.J."/>
            <person name="Karaoz U."/>
            <person name="Brodie E.L."/>
            <person name="Williams K.H."/>
            <person name="Hubbard S.S."/>
            <person name="Banfield J.F."/>
        </authorList>
    </citation>
    <scope>NUCLEOTIDE SEQUENCE [LARGE SCALE GENOMIC DNA]</scope>
</reference>
<sequence length="552" mass="62027">MTVNGTPLDEATYVIVDLETTGLEHRAEKIIEIGAVKMVGSRAVATFEHLVNPNRLIPPKIVKLTGITNMMTADAPVIDEVLPGFARFAGDAVLVAHNAHFDMSFLKTAARETGLKTLRNRYFDTKLIAQRLKPTIGFYRLANLARYFNVTHRPNHRALSDALATAEVFAKLLESMEAYGINTVEEASRFFYPKTRHDFGDKKQLAQNLPDSSGVYLMKDKYSQVIYVGKAVDLNKRVRSYFYSGPRTERQLSLLSEIHTIDHIKTGTEIGALLLESKLIKSFKPAYNVLGKGYRHRPFVHIDFDDLFPTPKLVRRVEGRGFHYGPFSNASDVELLLEVAKDLYRLKQCDHAIRPGKLKEPCFYFQVKRCCGPCGGKITTSEYRKRLTAVAEAFDGRPEQLRDELVKRRAAASNKLYFERAALLNRSLQSLESTAKILEGIRNTKANLAFLLAESLNDKTRIYLVAAGQLKSCVDTRHDAKSLAKLERKIARIYFAEPNRTIDIDLEKIENLSLLTSYFNKRNIVKVNIGVSPAATIDVLLSAISSSPKIAP</sequence>
<dbReference type="FunFam" id="3.40.1440.10:FF:000001">
    <property type="entry name" value="UvrABC system protein C"/>
    <property type="match status" value="1"/>
</dbReference>
<evidence type="ECO:0000313" key="9">
    <source>
        <dbReference type="Proteomes" id="UP000178086"/>
    </source>
</evidence>
<evidence type="ECO:0000259" key="7">
    <source>
        <dbReference type="PROSITE" id="PS50164"/>
    </source>
</evidence>
<dbReference type="InterPro" id="IPR036397">
    <property type="entry name" value="RNaseH_sf"/>
</dbReference>
<dbReference type="GO" id="GO:0003677">
    <property type="term" value="F:DNA binding"/>
    <property type="evidence" value="ECO:0007669"/>
    <property type="project" value="InterPro"/>
</dbReference>
<comment type="caution">
    <text evidence="8">The sequence shown here is derived from an EMBL/GenBank/DDBJ whole genome shotgun (WGS) entry which is preliminary data.</text>
</comment>
<dbReference type="GO" id="GO:0009380">
    <property type="term" value="C:excinuclease repair complex"/>
    <property type="evidence" value="ECO:0007669"/>
    <property type="project" value="TreeGrafter"/>
</dbReference>
<evidence type="ECO:0000313" key="8">
    <source>
        <dbReference type="EMBL" id="OFW32554.1"/>
    </source>
</evidence>
<dbReference type="PROSITE" id="PS50164">
    <property type="entry name" value="GIY_YIG"/>
    <property type="match status" value="1"/>
</dbReference>
<dbReference type="InterPro" id="IPR006054">
    <property type="entry name" value="DnaQ"/>
</dbReference>
<dbReference type="GO" id="GO:0006289">
    <property type="term" value="P:nucleotide-excision repair"/>
    <property type="evidence" value="ECO:0007669"/>
    <property type="project" value="InterPro"/>
</dbReference>
<evidence type="ECO:0000256" key="1">
    <source>
        <dbReference type="ARBA" id="ARBA00022490"/>
    </source>
</evidence>
<evidence type="ECO:0000256" key="2">
    <source>
        <dbReference type="ARBA" id="ARBA00022763"/>
    </source>
</evidence>
<keyword evidence="3" id="KW-0228">DNA excision</keyword>
<keyword evidence="5" id="KW-0267">Excision nuclease</keyword>
<protein>
    <recommendedName>
        <fullName evidence="7">GIY-YIG domain-containing protein</fullName>
    </recommendedName>
</protein>
<dbReference type="GO" id="GO:0006260">
    <property type="term" value="P:DNA replication"/>
    <property type="evidence" value="ECO:0007669"/>
    <property type="project" value="InterPro"/>
</dbReference>
<dbReference type="SMART" id="SM00479">
    <property type="entry name" value="EXOIII"/>
    <property type="match status" value="1"/>
</dbReference>
<keyword evidence="2" id="KW-0227">DNA damage</keyword>
<dbReference type="AlphaFoldDB" id="A0A1F2UHN7"/>
<dbReference type="InterPro" id="IPR050066">
    <property type="entry name" value="UvrABC_protein_C"/>
</dbReference>
<accession>A0A1F2UHN7</accession>
<keyword evidence="4" id="KW-0540">Nuclease</keyword>
<dbReference type="InterPro" id="IPR012337">
    <property type="entry name" value="RNaseH-like_sf"/>
</dbReference>
<name>A0A1F2UHN7_9ACTN</name>
<keyword evidence="1" id="KW-0963">Cytoplasm</keyword>
<dbReference type="Gene3D" id="3.30.420.10">
    <property type="entry name" value="Ribonuclease H-like superfamily/Ribonuclease H"/>
    <property type="match status" value="1"/>
</dbReference>
<dbReference type="InterPro" id="IPR013520">
    <property type="entry name" value="Ribonucl_H"/>
</dbReference>
<dbReference type="FunFam" id="3.30.420.10:FF:000045">
    <property type="entry name" value="3'-5' exonuclease DinG"/>
    <property type="match status" value="1"/>
</dbReference>
<dbReference type="Proteomes" id="UP000178086">
    <property type="component" value="Unassembled WGS sequence"/>
</dbReference>
<dbReference type="GO" id="GO:0004527">
    <property type="term" value="F:exonuclease activity"/>
    <property type="evidence" value="ECO:0007669"/>
    <property type="project" value="UniProtKB-KW"/>
</dbReference>
<evidence type="ECO:0000256" key="5">
    <source>
        <dbReference type="ARBA" id="ARBA00022881"/>
    </source>
</evidence>
<evidence type="ECO:0000256" key="6">
    <source>
        <dbReference type="ARBA" id="ARBA00023204"/>
    </source>
</evidence>
<dbReference type="InterPro" id="IPR035901">
    <property type="entry name" value="GIY-YIG_endonuc_sf"/>
</dbReference>
<dbReference type="CDD" id="cd06127">
    <property type="entry name" value="DEDDh"/>
    <property type="match status" value="1"/>
</dbReference>
<keyword evidence="4" id="KW-0269">Exonuclease</keyword>
<keyword evidence="4" id="KW-0378">Hydrolase</keyword>
<evidence type="ECO:0000256" key="3">
    <source>
        <dbReference type="ARBA" id="ARBA00022769"/>
    </source>
</evidence>
<dbReference type="NCBIfam" id="TIGR00573">
    <property type="entry name" value="dnaq"/>
    <property type="match status" value="1"/>
</dbReference>
<gene>
    <name evidence="8" type="ORF">A2074_00280</name>
</gene>
<dbReference type="PANTHER" id="PTHR30562:SF1">
    <property type="entry name" value="UVRABC SYSTEM PROTEIN C"/>
    <property type="match status" value="1"/>
</dbReference>
<dbReference type="PANTHER" id="PTHR30562">
    <property type="entry name" value="UVRC/OXIDOREDUCTASE"/>
    <property type="match status" value="1"/>
</dbReference>
<feature type="domain" description="GIY-YIG" evidence="7">
    <location>
        <begin position="211"/>
        <end position="289"/>
    </location>
</feature>
<dbReference type="GO" id="GO:0003887">
    <property type="term" value="F:DNA-directed DNA polymerase activity"/>
    <property type="evidence" value="ECO:0007669"/>
    <property type="project" value="InterPro"/>
</dbReference>
<proteinExistence type="predicted"/>
<organism evidence="8 9">
    <name type="scientific">Candidatus Aquicultor primus</name>
    <dbReference type="NCBI Taxonomy" id="1797195"/>
    <lineage>
        <taxon>Bacteria</taxon>
        <taxon>Bacillati</taxon>
        <taxon>Actinomycetota</taxon>
        <taxon>Candidatus Aquicultoria</taxon>
        <taxon>Candidatus Aquicultorales</taxon>
        <taxon>Candidatus Aquicultoraceae</taxon>
        <taxon>Candidatus Aquicultor</taxon>
    </lineage>
</organism>
<dbReference type="SUPFAM" id="SSF53098">
    <property type="entry name" value="Ribonuclease H-like"/>
    <property type="match status" value="1"/>
</dbReference>
<dbReference type="EMBL" id="MELI01000093">
    <property type="protein sequence ID" value="OFW32554.1"/>
    <property type="molecule type" value="Genomic_DNA"/>
</dbReference>
<keyword evidence="6" id="KW-0234">DNA repair</keyword>
<dbReference type="CDD" id="cd10434">
    <property type="entry name" value="GIY-YIG_UvrC_Cho"/>
    <property type="match status" value="1"/>
</dbReference>
<dbReference type="SMART" id="SM00465">
    <property type="entry name" value="GIYc"/>
    <property type="match status" value="1"/>
</dbReference>
<evidence type="ECO:0000256" key="4">
    <source>
        <dbReference type="ARBA" id="ARBA00022839"/>
    </source>
</evidence>
<dbReference type="InterPro" id="IPR000305">
    <property type="entry name" value="GIY-YIG_endonuc"/>
</dbReference>
<dbReference type="InterPro" id="IPR047296">
    <property type="entry name" value="GIY-YIG_UvrC_Cho"/>
</dbReference>
<dbReference type="Pfam" id="PF00929">
    <property type="entry name" value="RNase_T"/>
    <property type="match status" value="1"/>
</dbReference>
<dbReference type="Pfam" id="PF01541">
    <property type="entry name" value="GIY-YIG"/>
    <property type="match status" value="1"/>
</dbReference>
<dbReference type="Gene3D" id="3.40.1440.10">
    <property type="entry name" value="GIY-YIG endonuclease"/>
    <property type="match status" value="1"/>
</dbReference>